<dbReference type="RefSeq" id="WP_204942695.1">
    <property type="nucleotide sequence ID" value="NZ_JAFBBP010000001.1"/>
</dbReference>
<dbReference type="Gene3D" id="3.40.630.30">
    <property type="match status" value="1"/>
</dbReference>
<dbReference type="SUPFAM" id="SSF55729">
    <property type="entry name" value="Acyl-CoA N-acyltransferases (Nat)"/>
    <property type="match status" value="1"/>
</dbReference>
<gene>
    <name evidence="2" type="ORF">JOD64_002890</name>
</gene>
<reference evidence="2 3" key="1">
    <citation type="submission" date="2021-01" db="EMBL/GenBank/DDBJ databases">
        <title>Sequencing the genomes of 1000 actinobacteria strains.</title>
        <authorList>
            <person name="Klenk H.-P."/>
        </authorList>
    </citation>
    <scope>NUCLEOTIDE SEQUENCE [LARGE SCALE GENOMIC DNA]</scope>
    <source>
        <strain evidence="2 3">DSM 100204</strain>
    </source>
</reference>
<dbReference type="InterPro" id="IPR016181">
    <property type="entry name" value="Acyl_CoA_acyltransferase"/>
</dbReference>
<dbReference type="PROSITE" id="PS51186">
    <property type="entry name" value="GNAT"/>
    <property type="match status" value="1"/>
</dbReference>
<feature type="domain" description="N-acetyltransferase" evidence="1">
    <location>
        <begin position="126"/>
        <end position="262"/>
    </location>
</feature>
<dbReference type="EMBL" id="JAFBBP010000001">
    <property type="protein sequence ID" value="MBM7491668.1"/>
    <property type="molecule type" value="Genomic_DNA"/>
</dbReference>
<accession>A0ABS2LU08</accession>
<comment type="caution">
    <text evidence="2">The sequence shown here is derived from an EMBL/GenBank/DDBJ whole genome shotgun (WGS) entry which is preliminary data.</text>
</comment>
<name>A0ABS2LU08_9ACTN</name>
<organism evidence="2 3">
    <name type="scientific">Micromonospora luteifusca</name>
    <dbReference type="NCBI Taxonomy" id="709860"/>
    <lineage>
        <taxon>Bacteria</taxon>
        <taxon>Bacillati</taxon>
        <taxon>Actinomycetota</taxon>
        <taxon>Actinomycetes</taxon>
        <taxon>Micromonosporales</taxon>
        <taxon>Micromonosporaceae</taxon>
        <taxon>Micromonospora</taxon>
    </lineage>
</organism>
<dbReference type="Proteomes" id="UP000764837">
    <property type="component" value="Unassembled WGS sequence"/>
</dbReference>
<protein>
    <submittedName>
        <fullName evidence="2">Ribosomal protein S18 acetylase RimI-like enzyme</fullName>
    </submittedName>
</protein>
<evidence type="ECO:0000313" key="3">
    <source>
        <dbReference type="Proteomes" id="UP000764837"/>
    </source>
</evidence>
<dbReference type="Pfam" id="PF00583">
    <property type="entry name" value="Acetyltransf_1"/>
    <property type="match status" value="1"/>
</dbReference>
<evidence type="ECO:0000313" key="2">
    <source>
        <dbReference type="EMBL" id="MBM7491668.1"/>
    </source>
</evidence>
<sequence length="262" mass="28726">MINSVGLLAAYDEQLRTDAETPSAVSVTRHGPLRLVTFAGGRGFVTYRDLGGADADTIRRLVPETLAHYQADPEIERVKWKARGHDHAPGLHEALLENGFTADEPESIMIGEARLLAVDVPLPEGVTLRRVSEEADVRAMSAMQDEAFENPVSDDMANALLRRLARDDGMELWVAEAGGRIVSAGRLEPVPGTDFAGIWGGATLAEWRGRGIYRALTAARARSALRMGKTLINSDSTEYSRPILERYGLIKVSTTTPYNWQR</sequence>
<evidence type="ECO:0000259" key="1">
    <source>
        <dbReference type="PROSITE" id="PS51186"/>
    </source>
</evidence>
<proteinExistence type="predicted"/>
<dbReference type="InterPro" id="IPR000182">
    <property type="entry name" value="GNAT_dom"/>
</dbReference>
<dbReference type="CDD" id="cd04301">
    <property type="entry name" value="NAT_SF"/>
    <property type="match status" value="1"/>
</dbReference>
<keyword evidence="3" id="KW-1185">Reference proteome</keyword>